<dbReference type="RefSeq" id="WP_090876418.1">
    <property type="nucleotide sequence ID" value="NZ_FMXQ01000004.1"/>
</dbReference>
<feature type="signal peptide" evidence="1">
    <location>
        <begin position="1"/>
        <end position="25"/>
    </location>
</feature>
<organism evidence="3 4">
    <name type="scientific">Bauldia litoralis</name>
    <dbReference type="NCBI Taxonomy" id="665467"/>
    <lineage>
        <taxon>Bacteria</taxon>
        <taxon>Pseudomonadati</taxon>
        <taxon>Pseudomonadota</taxon>
        <taxon>Alphaproteobacteria</taxon>
        <taxon>Hyphomicrobiales</taxon>
        <taxon>Kaistiaceae</taxon>
        <taxon>Bauldia</taxon>
    </lineage>
</organism>
<dbReference type="AlphaFoldDB" id="A0A1G6C6X0"/>
<dbReference type="Proteomes" id="UP000199071">
    <property type="component" value="Unassembled WGS sequence"/>
</dbReference>
<dbReference type="OrthoDB" id="9811036at2"/>
<feature type="domain" description="Thiol:disulfide interchange protein DsbD N-terminal" evidence="2">
    <location>
        <begin position="49"/>
        <end position="147"/>
    </location>
</feature>
<dbReference type="STRING" id="665467.SAMN02982931_02130"/>
<reference evidence="3 4" key="1">
    <citation type="submission" date="2016-10" db="EMBL/GenBank/DDBJ databases">
        <authorList>
            <person name="de Groot N.N."/>
        </authorList>
    </citation>
    <scope>NUCLEOTIDE SEQUENCE [LARGE SCALE GENOMIC DNA]</scope>
    <source>
        <strain evidence="3 4">ATCC 35022</strain>
    </source>
</reference>
<protein>
    <submittedName>
        <fullName evidence="3">Thiol-disulfide interchange protein, contains DsbC and DsbD domains</fullName>
    </submittedName>
</protein>
<proteinExistence type="predicted"/>
<sequence length="274" mass="28938">MRRNSLHFTGLVLFALGVGLATSSAAEVGAWSEGDRARVRLLAGGIDADGALQGAIEIELAPGWHTYWRSPGAVGIPPQADFSTSSNVGDIAISYPVPSRYDDGYAISNVYEGRVVLPLTIAPGDGPVSLRLSLDIGVCEEVCIPEHFDAALDVGMGASDAVANRAIAEAWKAIPGPAEPGVLAVEDVTRHGGTDKRPEFDVALVTPPGEPIEVFVEGPTDWYAAVPELVSEGDAPVYRVMFDRLGARTPIDGADLRVTIVTPDRAVEQKVRLD</sequence>
<keyword evidence="1" id="KW-0732">Signal</keyword>
<evidence type="ECO:0000313" key="3">
    <source>
        <dbReference type="EMBL" id="SDB28574.1"/>
    </source>
</evidence>
<dbReference type="InterPro" id="IPR028250">
    <property type="entry name" value="DsbDN"/>
</dbReference>
<evidence type="ECO:0000256" key="1">
    <source>
        <dbReference type="SAM" id="SignalP"/>
    </source>
</evidence>
<dbReference type="Pfam" id="PF11412">
    <property type="entry name" value="DsbD_N"/>
    <property type="match status" value="1"/>
</dbReference>
<gene>
    <name evidence="3" type="ORF">SAMN02982931_02130</name>
</gene>
<dbReference type="EMBL" id="FMXQ01000004">
    <property type="protein sequence ID" value="SDB28574.1"/>
    <property type="molecule type" value="Genomic_DNA"/>
</dbReference>
<evidence type="ECO:0000313" key="4">
    <source>
        <dbReference type="Proteomes" id="UP000199071"/>
    </source>
</evidence>
<keyword evidence="4" id="KW-1185">Reference proteome</keyword>
<feature type="chain" id="PRO_5011666262" evidence="1">
    <location>
        <begin position="26"/>
        <end position="274"/>
    </location>
</feature>
<accession>A0A1G6C6X0</accession>
<evidence type="ECO:0000259" key="2">
    <source>
        <dbReference type="Pfam" id="PF11412"/>
    </source>
</evidence>
<name>A0A1G6C6X0_9HYPH</name>